<evidence type="ECO:0000313" key="14">
    <source>
        <dbReference type="Proteomes" id="UP000000503"/>
    </source>
</evidence>
<dbReference type="PANTHER" id="PTHR46173:SF1">
    <property type="entry name" value="CCA TRNA NUCLEOTIDYLTRANSFERASE 1, MITOCHONDRIAL"/>
    <property type="match status" value="1"/>
</dbReference>
<evidence type="ECO:0000256" key="5">
    <source>
        <dbReference type="ARBA" id="ARBA00022723"/>
    </source>
</evidence>
<keyword evidence="4 13" id="KW-0548">Nucleotidyltransferase</keyword>
<dbReference type="Pfam" id="PF12627">
    <property type="entry name" value="PolyA_pol_RNAbd"/>
    <property type="match status" value="1"/>
</dbReference>
<dbReference type="Pfam" id="PF13735">
    <property type="entry name" value="tRNA_NucTran2_2"/>
    <property type="match status" value="1"/>
</dbReference>
<protein>
    <submittedName>
        <fullName evidence="13">Polynucleotide adenylyltransferase/metal dependent phosphohydrolase</fullName>
    </submittedName>
</protein>
<dbReference type="CDD" id="cd00077">
    <property type="entry name" value="HDc"/>
    <property type="match status" value="1"/>
</dbReference>
<reference evidence="14" key="1">
    <citation type="journal article" date="2013" name="Stand. Genomic Sci.">
        <title>Genome sequence of the thermophilic fresh-water bacterium Spirochaeta caldaria type strain (H1(T)), reclassification of Spirochaeta caldaria, Spirochaeta stenostrepta, and Spirochaeta zuelzerae in the genus Treponema as Treponema caldaria comb. nov., Treponema stenostrepta comb. nov., and Treponema zuelzerae comb. nov., and emendation of the genus Treponema.</title>
        <authorList>
            <person name="Abt B."/>
            <person name="Goker M."/>
            <person name="Scheuner C."/>
            <person name="Han C."/>
            <person name="Lu M."/>
            <person name="Misra M."/>
            <person name="Lapidus A."/>
            <person name="Nolan M."/>
            <person name="Lucas S."/>
            <person name="Hammon N."/>
            <person name="Deshpande S."/>
            <person name="Cheng J.F."/>
            <person name="Tapia R."/>
            <person name="Goodwin L.A."/>
            <person name="Pitluck S."/>
            <person name="Liolios K."/>
            <person name="Pagani I."/>
            <person name="Ivanova N."/>
            <person name="Mavromatis K."/>
            <person name="Mikhailova N."/>
            <person name="Huntemann M."/>
            <person name="Pati A."/>
            <person name="Chen A."/>
            <person name="Palaniappan K."/>
            <person name="Land M."/>
            <person name="Hauser L."/>
            <person name="Jeffries C.D."/>
            <person name="Rohde M."/>
            <person name="Spring S."/>
            <person name="Gronow S."/>
            <person name="Detter J.C."/>
            <person name="Bristow J."/>
            <person name="Eisen J.A."/>
            <person name="Markowitz V."/>
            <person name="Hugenholtz P."/>
            <person name="Kyrpides N.C."/>
            <person name="Woyke T."/>
            <person name="Klenk H.P."/>
        </authorList>
    </citation>
    <scope>NUCLEOTIDE SEQUENCE</scope>
    <source>
        <strain evidence="14">ATCC 51460 / DSM 7334 / H1</strain>
    </source>
</reference>
<dbReference type="GO" id="GO:0000166">
    <property type="term" value="F:nucleotide binding"/>
    <property type="evidence" value="ECO:0007669"/>
    <property type="project" value="UniProtKB-KW"/>
</dbReference>
<evidence type="ECO:0000256" key="1">
    <source>
        <dbReference type="ARBA" id="ARBA00001946"/>
    </source>
</evidence>
<dbReference type="STRING" id="744872.Spica_1403"/>
<accession>F8F3H3</accession>
<dbReference type="GO" id="GO:0000049">
    <property type="term" value="F:tRNA binding"/>
    <property type="evidence" value="ECO:0007669"/>
    <property type="project" value="TreeGrafter"/>
</dbReference>
<dbReference type="RefSeq" id="WP_013968859.1">
    <property type="nucleotide sequence ID" value="NC_015732.1"/>
</dbReference>
<evidence type="ECO:0000256" key="3">
    <source>
        <dbReference type="ARBA" id="ARBA00022694"/>
    </source>
</evidence>
<dbReference type="Gene3D" id="3.30.460.10">
    <property type="entry name" value="Beta Polymerase, domain 2"/>
    <property type="match status" value="1"/>
</dbReference>
<dbReference type="InterPro" id="IPR032828">
    <property type="entry name" value="PolyA_RNA-bd"/>
</dbReference>
<dbReference type="KEGG" id="scd:Spica_1403"/>
<keyword evidence="14" id="KW-1185">Reference proteome</keyword>
<evidence type="ECO:0000259" key="11">
    <source>
        <dbReference type="Pfam" id="PF12627"/>
    </source>
</evidence>
<dbReference type="GO" id="GO:0008033">
    <property type="term" value="P:tRNA processing"/>
    <property type="evidence" value="ECO:0007669"/>
    <property type="project" value="UniProtKB-KW"/>
</dbReference>
<dbReference type="GO" id="GO:0046872">
    <property type="term" value="F:metal ion binding"/>
    <property type="evidence" value="ECO:0007669"/>
    <property type="project" value="UniProtKB-KW"/>
</dbReference>
<dbReference type="EMBL" id="CP002868">
    <property type="protein sequence ID" value="AEJ19549.1"/>
    <property type="molecule type" value="Genomic_DNA"/>
</dbReference>
<feature type="domain" description="tRNA nucleotidyltransferase/poly(A) polymerase RNA and SrmB- binding" evidence="11">
    <location>
        <begin position="173"/>
        <end position="232"/>
    </location>
</feature>
<comment type="cofactor">
    <cofactor evidence="1">
        <name>Mg(2+)</name>
        <dbReference type="ChEBI" id="CHEBI:18420"/>
    </cofactor>
</comment>
<keyword evidence="7" id="KW-0460">Magnesium</keyword>
<keyword evidence="2 9" id="KW-0808">Transferase</keyword>
<dbReference type="Gene3D" id="1.10.246.80">
    <property type="match status" value="1"/>
</dbReference>
<dbReference type="InterPro" id="IPR043519">
    <property type="entry name" value="NT_sf"/>
</dbReference>
<evidence type="ECO:0000256" key="9">
    <source>
        <dbReference type="RuleBase" id="RU003953"/>
    </source>
</evidence>
<dbReference type="InterPro" id="IPR032810">
    <property type="entry name" value="CCA-adding_enz_C"/>
</dbReference>
<evidence type="ECO:0000259" key="12">
    <source>
        <dbReference type="Pfam" id="PF13735"/>
    </source>
</evidence>
<organism evidence="13 14">
    <name type="scientific">Gracilinema caldarium (strain ATCC 51460 / DSM 7334 / H1)</name>
    <name type="common">Treponema caldarium</name>
    <dbReference type="NCBI Taxonomy" id="744872"/>
    <lineage>
        <taxon>Bacteria</taxon>
        <taxon>Pseudomonadati</taxon>
        <taxon>Spirochaetota</taxon>
        <taxon>Spirochaetia</taxon>
        <taxon>Spirochaetales</taxon>
        <taxon>Breznakiellaceae</taxon>
        <taxon>Gracilinema</taxon>
    </lineage>
</organism>
<dbReference type="AlphaFoldDB" id="F8F3H3"/>
<dbReference type="OrthoDB" id="9805698at2"/>
<dbReference type="GO" id="GO:0016779">
    <property type="term" value="F:nucleotidyltransferase activity"/>
    <property type="evidence" value="ECO:0007669"/>
    <property type="project" value="UniProtKB-KW"/>
</dbReference>
<dbReference type="SUPFAM" id="SSF81891">
    <property type="entry name" value="Poly A polymerase C-terminal region-like"/>
    <property type="match status" value="1"/>
</dbReference>
<proteinExistence type="inferred from homology"/>
<evidence type="ECO:0000259" key="10">
    <source>
        <dbReference type="Pfam" id="PF01743"/>
    </source>
</evidence>
<dbReference type="InterPro" id="IPR003607">
    <property type="entry name" value="HD/PDEase_dom"/>
</dbReference>
<keyword evidence="6" id="KW-0547">Nucleotide-binding</keyword>
<dbReference type="HOGENOM" id="CLU_015961_3_1_12"/>
<evidence type="ECO:0000256" key="6">
    <source>
        <dbReference type="ARBA" id="ARBA00022741"/>
    </source>
</evidence>
<keyword evidence="5" id="KW-0479">Metal-binding</keyword>
<dbReference type="eggNOG" id="COG0617">
    <property type="taxonomic scope" value="Bacteria"/>
</dbReference>
<evidence type="ECO:0000313" key="13">
    <source>
        <dbReference type="EMBL" id="AEJ19549.1"/>
    </source>
</evidence>
<dbReference type="InterPro" id="IPR050264">
    <property type="entry name" value="Bact_CCA-adding_enz_type3_sf"/>
</dbReference>
<evidence type="ECO:0000256" key="8">
    <source>
        <dbReference type="ARBA" id="ARBA00022884"/>
    </source>
</evidence>
<comment type="similarity">
    <text evidence="9">Belongs to the tRNA nucleotidyltransferase/poly(A) polymerase family.</text>
</comment>
<name>F8F3H3_GRAC1</name>
<evidence type="ECO:0000256" key="7">
    <source>
        <dbReference type="ARBA" id="ARBA00022842"/>
    </source>
</evidence>
<dbReference type="PANTHER" id="PTHR46173">
    <property type="entry name" value="CCA TRNA NUCLEOTIDYLTRANSFERASE 1, MITOCHONDRIAL"/>
    <property type="match status" value="1"/>
</dbReference>
<keyword evidence="3" id="KW-0819">tRNA processing</keyword>
<keyword evidence="8 9" id="KW-0694">RNA-binding</keyword>
<sequence length="449" mass="51109">MGKFHIHPAVLEVARIFRKHDKEVYLVGGAVRDLVRGKVAKDWDLATNAKPEEVQAMFHRVIPTGIKHGTVTILFKGLSIETTTFRTEGTYSDGRRPDTIHFTHTIEEDLSRRDFTMNALALELPEQRLVDPYNGQKDIQNRIIRCVGDAAERFYEDGLRPLRAIRFASQLLFTIEPHTLKAIGPALTITAKVSMERIRDELDKILASEQPSLAFRLMETTGMLNLLLPELQACRGVEQKGFHQFDVLDHLLLSCDAAPKDKLQVRLAALLHDIGKPVVRAQDELGIWTFYRHEEVSAKLARTIMIRLKYPNALIDQVCHLISVHMFHYDENWTDAAVRRFIVRVGESALEDLLDLRRADTWGTAGREPPANLNQDLVDRIQEVLSKDKALSIKDLAVNGEDLALLGIPRGPVMGRILKELFETVLDDPEQNTKERLSYIAEQLYKKYQ</sequence>
<dbReference type="InterPro" id="IPR002646">
    <property type="entry name" value="PolA_pol_head_dom"/>
</dbReference>
<dbReference type="InterPro" id="IPR006675">
    <property type="entry name" value="HDIG_dom"/>
</dbReference>
<dbReference type="Gene3D" id="1.10.3090.10">
    <property type="entry name" value="cca-adding enzyme, domain 2"/>
    <property type="match status" value="1"/>
</dbReference>
<gene>
    <name evidence="13" type="ordered locus">Spica_1403</name>
</gene>
<feature type="domain" description="CCA-adding enzyme C-terminal" evidence="12">
    <location>
        <begin position="295"/>
        <end position="437"/>
    </location>
</feature>
<dbReference type="Proteomes" id="UP000000503">
    <property type="component" value="Chromosome"/>
</dbReference>
<evidence type="ECO:0000256" key="4">
    <source>
        <dbReference type="ARBA" id="ARBA00022695"/>
    </source>
</evidence>
<feature type="domain" description="Poly A polymerase head" evidence="10">
    <location>
        <begin position="24"/>
        <end position="145"/>
    </location>
</feature>
<dbReference type="SUPFAM" id="SSF81301">
    <property type="entry name" value="Nucleotidyltransferase"/>
    <property type="match status" value="1"/>
</dbReference>
<dbReference type="CDD" id="cd05398">
    <property type="entry name" value="NT_ClassII-CCAase"/>
    <property type="match status" value="1"/>
</dbReference>
<dbReference type="NCBIfam" id="TIGR00277">
    <property type="entry name" value="HDIG"/>
    <property type="match status" value="1"/>
</dbReference>
<dbReference type="Pfam" id="PF01743">
    <property type="entry name" value="PolyA_pol"/>
    <property type="match status" value="1"/>
</dbReference>
<evidence type="ECO:0000256" key="2">
    <source>
        <dbReference type="ARBA" id="ARBA00022679"/>
    </source>
</evidence>